<proteinExistence type="predicted"/>
<evidence type="ECO:0000313" key="1">
    <source>
        <dbReference type="EMBL" id="GAA4727804.1"/>
    </source>
</evidence>
<name>A0ABP8YFS7_9MICO</name>
<organism evidence="1 2">
    <name type="scientific">Pedococcus ginsenosidimutans</name>
    <dbReference type="NCBI Taxonomy" id="490570"/>
    <lineage>
        <taxon>Bacteria</taxon>
        <taxon>Bacillati</taxon>
        <taxon>Actinomycetota</taxon>
        <taxon>Actinomycetes</taxon>
        <taxon>Micrococcales</taxon>
        <taxon>Intrasporangiaceae</taxon>
        <taxon>Pedococcus</taxon>
    </lineage>
</organism>
<accession>A0ABP8YFS7</accession>
<sequence length="67" mass="7763">MAQGRNEGLSLGYRLLYGIRYLGWHLFGPAQLTPEDDPHMKLKREREARVQAARASRVERERRAARG</sequence>
<dbReference type="EMBL" id="BAABLO010000011">
    <property type="protein sequence ID" value="GAA4727804.1"/>
    <property type="molecule type" value="Genomic_DNA"/>
</dbReference>
<evidence type="ECO:0000313" key="2">
    <source>
        <dbReference type="Proteomes" id="UP001500556"/>
    </source>
</evidence>
<dbReference type="Proteomes" id="UP001500556">
    <property type="component" value="Unassembled WGS sequence"/>
</dbReference>
<keyword evidence="2" id="KW-1185">Reference proteome</keyword>
<reference evidence="2" key="1">
    <citation type="journal article" date="2019" name="Int. J. Syst. Evol. Microbiol.">
        <title>The Global Catalogue of Microorganisms (GCM) 10K type strain sequencing project: providing services to taxonomists for standard genome sequencing and annotation.</title>
        <authorList>
            <consortium name="The Broad Institute Genomics Platform"/>
            <consortium name="The Broad Institute Genome Sequencing Center for Infectious Disease"/>
            <person name="Wu L."/>
            <person name="Ma J."/>
        </authorList>
    </citation>
    <scope>NUCLEOTIDE SEQUENCE [LARGE SCALE GENOMIC DNA]</scope>
    <source>
        <strain evidence="2">JCM 18961</strain>
    </source>
</reference>
<gene>
    <name evidence="1" type="ORF">GCM10025782_28120</name>
</gene>
<dbReference type="RefSeq" id="WP_345504243.1">
    <property type="nucleotide sequence ID" value="NZ_BAABLO010000011.1"/>
</dbReference>
<comment type="caution">
    <text evidence="1">The sequence shown here is derived from an EMBL/GenBank/DDBJ whole genome shotgun (WGS) entry which is preliminary data.</text>
</comment>
<protein>
    <submittedName>
        <fullName evidence="1">Uncharacterized protein</fullName>
    </submittedName>
</protein>